<name>A0A2T3NA18_9GAMM</name>
<dbReference type="Gene3D" id="1.20.1050.10">
    <property type="match status" value="1"/>
</dbReference>
<dbReference type="SUPFAM" id="SSF47616">
    <property type="entry name" value="GST C-terminal domain-like"/>
    <property type="match status" value="1"/>
</dbReference>
<dbReference type="Gene3D" id="3.40.30.10">
    <property type="entry name" value="Glutaredoxin"/>
    <property type="match status" value="1"/>
</dbReference>
<dbReference type="OrthoDB" id="5291571at2"/>
<dbReference type="AlphaFoldDB" id="A0A2T3NA18"/>
<gene>
    <name evidence="2" type="ORF">C9J01_19135</name>
</gene>
<dbReference type="SUPFAM" id="SSF52833">
    <property type="entry name" value="Thioredoxin-like"/>
    <property type="match status" value="1"/>
</dbReference>
<reference evidence="2 3" key="1">
    <citation type="submission" date="2018-03" db="EMBL/GenBank/DDBJ databases">
        <title>Whole genome sequencing of Histamine producing bacteria.</title>
        <authorList>
            <person name="Butler K."/>
        </authorList>
    </citation>
    <scope>NUCLEOTIDE SEQUENCE [LARGE SCALE GENOMIC DNA]</scope>
    <source>
        <strain evidence="2 3">DSM 19138</strain>
    </source>
</reference>
<protein>
    <submittedName>
        <fullName evidence="2">Glutaredoxin</fullName>
    </submittedName>
</protein>
<proteinExistence type="predicted"/>
<dbReference type="Proteomes" id="UP000241346">
    <property type="component" value="Unassembled WGS sequence"/>
</dbReference>
<evidence type="ECO:0000313" key="2">
    <source>
        <dbReference type="EMBL" id="PSW10324.1"/>
    </source>
</evidence>
<dbReference type="InterPro" id="IPR036249">
    <property type="entry name" value="Thioredoxin-like_sf"/>
</dbReference>
<dbReference type="InterPro" id="IPR007494">
    <property type="entry name" value="Glutaredoxin2_C"/>
</dbReference>
<dbReference type="InterPro" id="IPR004045">
    <property type="entry name" value="Glutathione_S-Trfase_N"/>
</dbReference>
<organism evidence="2 3">
    <name type="scientific">Photobacterium rosenbergii</name>
    <dbReference type="NCBI Taxonomy" id="294936"/>
    <lineage>
        <taxon>Bacteria</taxon>
        <taxon>Pseudomonadati</taxon>
        <taxon>Pseudomonadota</taxon>
        <taxon>Gammaproteobacteria</taxon>
        <taxon>Vibrionales</taxon>
        <taxon>Vibrionaceae</taxon>
        <taxon>Photobacterium</taxon>
    </lineage>
</organism>
<dbReference type="RefSeq" id="WP_107299738.1">
    <property type="nucleotide sequence ID" value="NZ_PYMB01000011.1"/>
</dbReference>
<dbReference type="PROSITE" id="PS50404">
    <property type="entry name" value="GST_NTER"/>
    <property type="match status" value="1"/>
</dbReference>
<dbReference type="EMBL" id="PYMB01000011">
    <property type="protein sequence ID" value="PSW10324.1"/>
    <property type="molecule type" value="Genomic_DNA"/>
</dbReference>
<dbReference type="Pfam" id="PF04399">
    <property type="entry name" value="Glutaredoxin2_C"/>
    <property type="match status" value="1"/>
</dbReference>
<comment type="caution">
    <text evidence="2">The sequence shown here is derived from an EMBL/GenBank/DDBJ whole genome shotgun (WGS) entry which is preliminary data.</text>
</comment>
<feature type="domain" description="GST N-terminal" evidence="1">
    <location>
        <begin position="1"/>
        <end position="83"/>
    </location>
</feature>
<evidence type="ECO:0000313" key="3">
    <source>
        <dbReference type="Proteomes" id="UP000241346"/>
    </source>
</evidence>
<accession>A0A2T3NA18</accession>
<dbReference type="Pfam" id="PF13417">
    <property type="entry name" value="GST_N_3"/>
    <property type="match status" value="1"/>
</dbReference>
<sequence length="229" mass="25850">MKLHVFDSCPFCVRVKAVIGLKGIECEISPMVLGEMPTSLEGKLERFSVPVLEETHPETGEISLMVESLDIIRKLDQLHVSPLNQPMFDSYELSEALELRLEQLKPVTAQLLYPRMPKLNLPELATAQALDSFVESRKGVLGQSIEQALEKTELYLPQLEQQLELMEQEIDVEGLISGRRSLTIDDIAAFAELRNFTMIAELTLSENMQAYIEQISARPHIATYPPITR</sequence>
<evidence type="ECO:0000259" key="1">
    <source>
        <dbReference type="PROSITE" id="PS50404"/>
    </source>
</evidence>
<dbReference type="InterPro" id="IPR036282">
    <property type="entry name" value="Glutathione-S-Trfase_C_sf"/>
</dbReference>